<evidence type="ECO:0000313" key="15">
    <source>
        <dbReference type="Proteomes" id="UP001154240"/>
    </source>
</evidence>
<dbReference type="GO" id="GO:0005829">
    <property type="term" value="C:cytosol"/>
    <property type="evidence" value="ECO:0007669"/>
    <property type="project" value="TreeGrafter"/>
</dbReference>
<evidence type="ECO:0000256" key="6">
    <source>
        <dbReference type="ARBA" id="ARBA00022884"/>
    </source>
</evidence>
<dbReference type="InterPro" id="IPR050079">
    <property type="entry name" value="DEAD_box_RNA_helicase"/>
</dbReference>
<evidence type="ECO:0000313" key="14">
    <source>
        <dbReference type="EMBL" id="MDG4474992.1"/>
    </source>
</evidence>
<dbReference type="InterPro" id="IPR044742">
    <property type="entry name" value="DEAD/DEAH_RhlB"/>
</dbReference>
<keyword evidence="3 9" id="KW-0378">Hydrolase</keyword>
<keyword evidence="5 9" id="KW-0067">ATP-binding</keyword>
<dbReference type="PANTHER" id="PTHR47959">
    <property type="entry name" value="ATP-DEPENDENT RNA HELICASE RHLE-RELATED"/>
    <property type="match status" value="1"/>
</dbReference>
<dbReference type="InterPro" id="IPR027417">
    <property type="entry name" value="P-loop_NTPase"/>
</dbReference>
<reference evidence="14" key="2">
    <citation type="submission" date="2022-10" db="EMBL/GenBank/DDBJ databases">
        <authorList>
            <person name="Aronson H.S."/>
        </authorList>
    </citation>
    <scope>NUCLEOTIDE SEQUENCE</scope>
    <source>
        <strain evidence="14">RS19-109</strain>
    </source>
</reference>
<dbReference type="InterPro" id="IPR001650">
    <property type="entry name" value="Helicase_C-like"/>
</dbReference>
<dbReference type="PROSITE" id="PS00039">
    <property type="entry name" value="DEAD_ATP_HELICASE"/>
    <property type="match status" value="1"/>
</dbReference>
<dbReference type="InterPro" id="IPR011545">
    <property type="entry name" value="DEAD/DEAH_box_helicase_dom"/>
</dbReference>
<dbReference type="InterPro" id="IPR014014">
    <property type="entry name" value="RNA_helicase_DEAD_Q_motif"/>
</dbReference>
<dbReference type="Proteomes" id="UP001154240">
    <property type="component" value="Unassembled WGS sequence"/>
</dbReference>
<evidence type="ECO:0000256" key="3">
    <source>
        <dbReference type="ARBA" id="ARBA00022801"/>
    </source>
</evidence>
<feature type="domain" description="Helicase C-terminal" evidence="12">
    <location>
        <begin position="313"/>
        <end position="473"/>
    </location>
</feature>
<dbReference type="PROSITE" id="PS51195">
    <property type="entry name" value="Q_MOTIF"/>
    <property type="match status" value="1"/>
</dbReference>
<keyword evidence="15" id="KW-1185">Reference proteome</keyword>
<dbReference type="GO" id="GO:0003724">
    <property type="term" value="F:RNA helicase activity"/>
    <property type="evidence" value="ECO:0007669"/>
    <property type="project" value="UniProtKB-EC"/>
</dbReference>
<feature type="region of interest" description="Disordered" evidence="10">
    <location>
        <begin position="20"/>
        <end position="80"/>
    </location>
</feature>
<dbReference type="PANTHER" id="PTHR47959:SF10">
    <property type="entry name" value="ATP-DEPENDENT RNA HELICASE RHLB"/>
    <property type="match status" value="1"/>
</dbReference>
<dbReference type="GO" id="GO:0005524">
    <property type="term" value="F:ATP binding"/>
    <property type="evidence" value="ECO:0007669"/>
    <property type="project" value="UniProtKB-KW"/>
</dbReference>
<dbReference type="PROSITE" id="PS51194">
    <property type="entry name" value="HELICASE_CTER"/>
    <property type="match status" value="1"/>
</dbReference>
<evidence type="ECO:0000259" key="13">
    <source>
        <dbReference type="PROSITE" id="PS51195"/>
    </source>
</evidence>
<name>A0A9X4MLI4_9BACT</name>
<evidence type="ECO:0000256" key="10">
    <source>
        <dbReference type="SAM" id="MobiDB-lite"/>
    </source>
</evidence>
<keyword evidence="2 9" id="KW-0547">Nucleotide-binding</keyword>
<feature type="domain" description="DEAD-box RNA helicase Q" evidence="13">
    <location>
        <begin position="91"/>
        <end position="119"/>
    </location>
</feature>
<feature type="compositionally biased region" description="Low complexity" evidence="10">
    <location>
        <begin position="487"/>
        <end position="524"/>
    </location>
</feature>
<dbReference type="HAMAP" id="MF_00661">
    <property type="entry name" value="DEAD_helicase_RhlB"/>
    <property type="match status" value="1"/>
</dbReference>
<dbReference type="EC" id="3.6.4.13" evidence="14"/>
<organism evidence="14 15">
    <name type="scientific">Thiovibrio frasassiensis</name>
    <dbReference type="NCBI Taxonomy" id="2984131"/>
    <lineage>
        <taxon>Bacteria</taxon>
        <taxon>Pseudomonadati</taxon>
        <taxon>Thermodesulfobacteriota</taxon>
        <taxon>Desulfobulbia</taxon>
        <taxon>Desulfobulbales</taxon>
        <taxon>Thiovibrionaceae</taxon>
        <taxon>Thiovibrio</taxon>
    </lineage>
</organism>
<dbReference type="InterPro" id="IPR000629">
    <property type="entry name" value="RNA-helicase_DEAD-box_CS"/>
</dbReference>
<accession>A0A9X4MLI4</accession>
<feature type="short sequence motif" description="Q motif" evidence="8">
    <location>
        <begin position="91"/>
        <end position="119"/>
    </location>
</feature>
<comment type="similarity">
    <text evidence="7 9">Belongs to the DEAD box helicase family.</text>
</comment>
<dbReference type="RefSeq" id="WP_307631968.1">
    <property type="nucleotide sequence ID" value="NZ_JAPHEH010000001.1"/>
</dbReference>
<dbReference type="SMART" id="SM00487">
    <property type="entry name" value="DEXDc"/>
    <property type="match status" value="1"/>
</dbReference>
<evidence type="ECO:0000256" key="9">
    <source>
        <dbReference type="RuleBase" id="RU000492"/>
    </source>
</evidence>
<dbReference type="AlphaFoldDB" id="A0A9X4MLI4"/>
<protein>
    <submittedName>
        <fullName evidence="14">ATP-dependent RNA helicase RhlB</fullName>
        <ecNumber evidence="14">3.6.4.13</ecNumber>
    </submittedName>
</protein>
<evidence type="ECO:0000256" key="7">
    <source>
        <dbReference type="ARBA" id="ARBA00038437"/>
    </source>
</evidence>
<dbReference type="InterPro" id="IPR014001">
    <property type="entry name" value="Helicase_ATP-bd"/>
</dbReference>
<evidence type="ECO:0000259" key="12">
    <source>
        <dbReference type="PROSITE" id="PS51194"/>
    </source>
</evidence>
<evidence type="ECO:0000256" key="8">
    <source>
        <dbReference type="PROSITE-ProRule" id="PRU00552"/>
    </source>
</evidence>
<dbReference type="Gene3D" id="3.40.50.300">
    <property type="entry name" value="P-loop containing nucleotide triphosphate hydrolases"/>
    <property type="match status" value="2"/>
</dbReference>
<evidence type="ECO:0000256" key="5">
    <source>
        <dbReference type="ARBA" id="ARBA00022840"/>
    </source>
</evidence>
<dbReference type="CDD" id="cd00268">
    <property type="entry name" value="DEADc"/>
    <property type="match status" value="1"/>
</dbReference>
<dbReference type="NCBIfam" id="NF002340">
    <property type="entry name" value="PRK01297.1"/>
    <property type="match status" value="1"/>
</dbReference>
<evidence type="ECO:0000256" key="1">
    <source>
        <dbReference type="ARBA" id="ARBA00022490"/>
    </source>
</evidence>
<keyword evidence="4 9" id="KW-0347">Helicase</keyword>
<comment type="caution">
    <text evidence="14">The sequence shown here is derived from an EMBL/GenBank/DDBJ whole genome shotgun (WGS) entry which is preliminary data.</text>
</comment>
<keyword evidence="6" id="KW-0694">RNA-binding</keyword>
<dbReference type="Pfam" id="PF00271">
    <property type="entry name" value="Helicase_C"/>
    <property type="match status" value="1"/>
</dbReference>
<sequence>MVRKIINRFRDKLKKIITGREKGSELAPAPQAQLLTEESQRTSRPRRGKKKEPKPPHIPENIRPQASLPEGDPTPPWDASQFLVPKIEGKTRFHDLDLPSEIMHAISDLGFSYCTPIQAQTLPHTLTGKDASGKAQTGTGKTAAFLTTIFTRLLRTTPPGKRRNGSPRALILAPTRELVLQIVEDARELTQYCNVVTVAVLGGMDYQKQQRQITGQQVDIVVATPGRLLDFKRQQYVHLDQVEILVIDEADRMLDMGFIPDVRQIVHSTPNKDKRQTLLFSATLTPQVISLASQWTKDPVTVEIEPEQVVTDTVEQLVYLVSSREKFPLLYNIIIRQNLERVMIFCNRKDETRHLAEKLGRYDIQCAILSGDIPQHTRTKTLENFRAGKIRVLVATDVAGRGIHVDGVSHVINYTLPHDPEDYVHRIGRTGRAGALGTSVSFADESDSFQLPDIEEFIGAKLPCIQPDPDWLSTPPPSRPAPKRESSSAPRSRPGGSRPSAGRPSSAGRRVSSSRQSPPRAKSS</sequence>
<dbReference type="CDD" id="cd18787">
    <property type="entry name" value="SF2_C_DEAD"/>
    <property type="match status" value="1"/>
</dbReference>
<keyword evidence="1" id="KW-0963">Cytoplasm</keyword>
<gene>
    <name evidence="14" type="primary">rhlB</name>
    <name evidence="14" type="ORF">OLX77_02305</name>
</gene>
<dbReference type="PROSITE" id="PS51192">
    <property type="entry name" value="HELICASE_ATP_BIND_1"/>
    <property type="match status" value="1"/>
</dbReference>
<evidence type="ECO:0000259" key="11">
    <source>
        <dbReference type="PROSITE" id="PS51192"/>
    </source>
</evidence>
<reference evidence="14" key="1">
    <citation type="journal article" date="2022" name="bioRxiv">
        <title>Thiovibrio frasassiensisgen. nov., sp. nov., an autotrophic, elemental sulfur disproportionating bacterium isolated from sulfidic karst sediment, and proposal of Thiovibrionaceae fam. nov.</title>
        <authorList>
            <person name="Aronson H."/>
            <person name="Thomas C."/>
            <person name="Bhattacharyya M."/>
            <person name="Eckstein S."/>
            <person name="Jensen S."/>
            <person name="Barco R."/>
            <person name="Macalady J."/>
            <person name="Amend J."/>
        </authorList>
    </citation>
    <scope>NUCLEOTIDE SEQUENCE</scope>
    <source>
        <strain evidence="14">RS19-109</strain>
    </source>
</reference>
<evidence type="ECO:0000256" key="4">
    <source>
        <dbReference type="ARBA" id="ARBA00022806"/>
    </source>
</evidence>
<dbReference type="SMART" id="SM00490">
    <property type="entry name" value="HELICc"/>
    <property type="match status" value="1"/>
</dbReference>
<feature type="domain" description="Helicase ATP-binding" evidence="11">
    <location>
        <begin position="122"/>
        <end position="302"/>
    </location>
</feature>
<feature type="region of interest" description="Disordered" evidence="10">
    <location>
        <begin position="465"/>
        <end position="524"/>
    </location>
</feature>
<dbReference type="GO" id="GO:0003723">
    <property type="term" value="F:RNA binding"/>
    <property type="evidence" value="ECO:0007669"/>
    <property type="project" value="UniProtKB-KW"/>
</dbReference>
<proteinExistence type="inferred from homology"/>
<feature type="compositionally biased region" description="Basic residues" evidence="10">
    <location>
        <begin position="43"/>
        <end position="52"/>
    </location>
</feature>
<dbReference type="Pfam" id="PF00270">
    <property type="entry name" value="DEAD"/>
    <property type="match status" value="1"/>
</dbReference>
<dbReference type="SUPFAM" id="SSF52540">
    <property type="entry name" value="P-loop containing nucleoside triphosphate hydrolases"/>
    <property type="match status" value="1"/>
</dbReference>
<dbReference type="InterPro" id="IPR023554">
    <property type="entry name" value="RNA_helicase_ATP-dep_RhlB"/>
</dbReference>
<dbReference type="GO" id="GO:0016787">
    <property type="term" value="F:hydrolase activity"/>
    <property type="evidence" value="ECO:0007669"/>
    <property type="project" value="UniProtKB-KW"/>
</dbReference>
<evidence type="ECO:0000256" key="2">
    <source>
        <dbReference type="ARBA" id="ARBA00022741"/>
    </source>
</evidence>
<dbReference type="EMBL" id="JAPHEH010000001">
    <property type="protein sequence ID" value="MDG4474992.1"/>
    <property type="molecule type" value="Genomic_DNA"/>
</dbReference>